<evidence type="ECO:0000259" key="3">
    <source>
        <dbReference type="Pfam" id="PF19305"/>
    </source>
</evidence>
<proteinExistence type="inferred from homology"/>
<feature type="domain" description="MmgE/PrpD N-terminal" evidence="2">
    <location>
        <begin position="4"/>
        <end position="239"/>
    </location>
</feature>
<evidence type="ECO:0000259" key="2">
    <source>
        <dbReference type="Pfam" id="PF03972"/>
    </source>
</evidence>
<dbReference type="InterPro" id="IPR045337">
    <property type="entry name" value="MmgE_PrpD_C"/>
</dbReference>
<dbReference type="InterPro" id="IPR042188">
    <property type="entry name" value="MmgE/PrpD_sf_2"/>
</dbReference>
<dbReference type="InterPro" id="IPR042183">
    <property type="entry name" value="MmgE/PrpD_sf_1"/>
</dbReference>
<accession>A0ABP8H904</accession>
<comment type="caution">
    <text evidence="4">The sequence shown here is derived from an EMBL/GenBank/DDBJ whole genome shotgun (WGS) entry which is preliminary data.</text>
</comment>
<evidence type="ECO:0000313" key="5">
    <source>
        <dbReference type="Proteomes" id="UP001501671"/>
    </source>
</evidence>
<dbReference type="InterPro" id="IPR045336">
    <property type="entry name" value="MmgE_PrpD_N"/>
</dbReference>
<dbReference type="EMBL" id="BAABFO010000014">
    <property type="protein sequence ID" value="GAA4335946.1"/>
    <property type="molecule type" value="Genomic_DNA"/>
</dbReference>
<feature type="domain" description="MmgE/PrpD C-terminal" evidence="3">
    <location>
        <begin position="266"/>
        <end position="426"/>
    </location>
</feature>
<gene>
    <name evidence="4" type="ORF">GCM10023144_29820</name>
</gene>
<comment type="similarity">
    <text evidence="1">Belongs to the PrpD family.</text>
</comment>
<dbReference type="Pfam" id="PF03972">
    <property type="entry name" value="MmgE_PrpD_N"/>
    <property type="match status" value="1"/>
</dbReference>
<dbReference type="Gene3D" id="1.10.4100.10">
    <property type="entry name" value="2-methylcitrate dehydratase PrpD"/>
    <property type="match status" value="1"/>
</dbReference>
<dbReference type="RefSeq" id="WP_345250653.1">
    <property type="nucleotide sequence ID" value="NZ_BAABFO010000014.1"/>
</dbReference>
<dbReference type="Pfam" id="PF19305">
    <property type="entry name" value="MmgE_PrpD_C"/>
    <property type="match status" value="1"/>
</dbReference>
<dbReference type="Proteomes" id="UP001501671">
    <property type="component" value="Unassembled WGS sequence"/>
</dbReference>
<protein>
    <submittedName>
        <fullName evidence="4">MmgE/PrpD family protein</fullName>
    </submittedName>
</protein>
<dbReference type="Gene3D" id="3.30.1330.120">
    <property type="entry name" value="2-methylcitrate dehydratase PrpD"/>
    <property type="match status" value="1"/>
</dbReference>
<evidence type="ECO:0000313" key="4">
    <source>
        <dbReference type="EMBL" id="GAA4335946.1"/>
    </source>
</evidence>
<name>A0ABP8H904_9BURK</name>
<evidence type="ECO:0000256" key="1">
    <source>
        <dbReference type="ARBA" id="ARBA00006174"/>
    </source>
</evidence>
<keyword evidence="5" id="KW-1185">Reference proteome</keyword>
<dbReference type="SUPFAM" id="SSF103378">
    <property type="entry name" value="2-methylcitrate dehydratase PrpD"/>
    <property type="match status" value="1"/>
</dbReference>
<dbReference type="InterPro" id="IPR005656">
    <property type="entry name" value="MmgE_PrpD"/>
</dbReference>
<sequence length="448" mass="46009">MITERLAEFAVGFPTSGIPEAAMGGAERALADLAGCAVAGSAEPVARIAREVAPGGAQGGAAVWGSPDRASIEDAAFINAVQSHALDFDDSSSNMRAHPSCSMLPAALAAGEAARAAGREVLAAYAVGLEVARRLTPALGPGHYLSGWHTTSTIGIFGAAAAAGRLLGLDARRQRHAFGLAGSLVGGLSRNFGSMGKPFHAGHAARAGVHVARLAAAGMTADADIFDGPQNVIAVYGGAADGALVDLQSLGSSWELASPGLLVKQWPCCYATHRAIAGVRTLQAEHGFAAADVERIRIGFPPGTEGPLRYKAPRTGLQGKFSVEYVLAALLLDGKVALGSFTDEMVMRPAAQALMARVERYPVAADGILSSLKGFTDVEVRAGGKTCSMRVDRTPGSSEWPLSDADRQAKFMDCCDGVLTAGQAQALARGLASFRALPDVRGALNVPA</sequence>
<reference evidence="5" key="1">
    <citation type="journal article" date="2019" name="Int. J. Syst. Evol. Microbiol.">
        <title>The Global Catalogue of Microorganisms (GCM) 10K type strain sequencing project: providing services to taxonomists for standard genome sequencing and annotation.</title>
        <authorList>
            <consortium name="The Broad Institute Genomics Platform"/>
            <consortium name="The Broad Institute Genome Sequencing Center for Infectious Disease"/>
            <person name="Wu L."/>
            <person name="Ma J."/>
        </authorList>
    </citation>
    <scope>NUCLEOTIDE SEQUENCE [LARGE SCALE GENOMIC DNA]</scope>
    <source>
        <strain evidence="5">JCM 17666</strain>
    </source>
</reference>
<dbReference type="PANTHER" id="PTHR16943">
    <property type="entry name" value="2-METHYLCITRATE DEHYDRATASE-RELATED"/>
    <property type="match status" value="1"/>
</dbReference>
<dbReference type="PANTHER" id="PTHR16943:SF8">
    <property type="entry name" value="2-METHYLCITRATE DEHYDRATASE"/>
    <property type="match status" value="1"/>
</dbReference>
<organism evidence="4 5">
    <name type="scientific">Pigmentiphaga soli</name>
    <dbReference type="NCBI Taxonomy" id="1007095"/>
    <lineage>
        <taxon>Bacteria</taxon>
        <taxon>Pseudomonadati</taxon>
        <taxon>Pseudomonadota</taxon>
        <taxon>Betaproteobacteria</taxon>
        <taxon>Burkholderiales</taxon>
        <taxon>Alcaligenaceae</taxon>
        <taxon>Pigmentiphaga</taxon>
    </lineage>
</organism>
<dbReference type="InterPro" id="IPR036148">
    <property type="entry name" value="MmgE/PrpD_sf"/>
</dbReference>